<accession>A0A381PD84</accession>
<evidence type="ECO:0000313" key="1">
    <source>
        <dbReference type="EMBL" id="SUZ64900.1"/>
    </source>
</evidence>
<protein>
    <submittedName>
        <fullName evidence="1">Uncharacterized protein</fullName>
    </submittedName>
</protein>
<dbReference type="EMBL" id="UINC01000945">
    <property type="protein sequence ID" value="SUZ64900.1"/>
    <property type="molecule type" value="Genomic_DNA"/>
</dbReference>
<organism evidence="1">
    <name type="scientific">marine metagenome</name>
    <dbReference type="NCBI Taxonomy" id="408172"/>
    <lineage>
        <taxon>unclassified sequences</taxon>
        <taxon>metagenomes</taxon>
        <taxon>ecological metagenomes</taxon>
    </lineage>
</organism>
<sequence length="52" mass="5948">MPIILCSELTSQYLIKEDIELDSKIVSGFKNNDHLDFIKEAPILHAFANPKF</sequence>
<gene>
    <name evidence="1" type="ORF">METZ01_LOCUS17754</name>
</gene>
<dbReference type="AlphaFoldDB" id="A0A381PD84"/>
<name>A0A381PD84_9ZZZZ</name>
<proteinExistence type="predicted"/>
<reference evidence="1" key="1">
    <citation type="submission" date="2018-05" db="EMBL/GenBank/DDBJ databases">
        <authorList>
            <person name="Lanie J.A."/>
            <person name="Ng W.-L."/>
            <person name="Kazmierczak K.M."/>
            <person name="Andrzejewski T.M."/>
            <person name="Davidsen T.M."/>
            <person name="Wayne K.J."/>
            <person name="Tettelin H."/>
            <person name="Glass J.I."/>
            <person name="Rusch D."/>
            <person name="Podicherti R."/>
            <person name="Tsui H.-C.T."/>
            <person name="Winkler M.E."/>
        </authorList>
    </citation>
    <scope>NUCLEOTIDE SEQUENCE</scope>
</reference>